<name>A0ABR0BJ82_PURLI</name>
<dbReference type="CDD" id="cd08267">
    <property type="entry name" value="MDR1"/>
    <property type="match status" value="1"/>
</dbReference>
<feature type="domain" description="Enoyl reductase (ER)" evidence="1">
    <location>
        <begin position="21"/>
        <end position="348"/>
    </location>
</feature>
<evidence type="ECO:0000313" key="2">
    <source>
        <dbReference type="EMBL" id="KAK4081359.1"/>
    </source>
</evidence>
<dbReference type="EMBL" id="JAWRVI010000075">
    <property type="protein sequence ID" value="KAK4081359.1"/>
    <property type="molecule type" value="Genomic_DNA"/>
</dbReference>
<evidence type="ECO:0000259" key="1">
    <source>
        <dbReference type="SMART" id="SM00829"/>
    </source>
</evidence>
<dbReference type="InterPro" id="IPR013154">
    <property type="entry name" value="ADH-like_N"/>
</dbReference>
<dbReference type="Pfam" id="PF08240">
    <property type="entry name" value="ADH_N"/>
    <property type="match status" value="1"/>
</dbReference>
<reference evidence="2 3" key="1">
    <citation type="journal article" date="2024" name="Microbiol. Resour. Announc.">
        <title>Genome annotations for the ascomycete fungi Trichoderma harzianum, Trichoderma aggressivum, and Purpureocillium lilacinum.</title>
        <authorList>
            <person name="Beijen E.P.W."/>
            <person name="Ohm R.A."/>
        </authorList>
    </citation>
    <scope>NUCLEOTIDE SEQUENCE [LARGE SCALE GENOMIC DNA]</scope>
    <source>
        <strain evidence="2 3">CBS 150709</strain>
    </source>
</reference>
<dbReference type="InterPro" id="IPR036291">
    <property type="entry name" value="NAD(P)-bd_dom_sf"/>
</dbReference>
<comment type="caution">
    <text evidence="2">The sequence shown here is derived from an EMBL/GenBank/DDBJ whole genome shotgun (WGS) entry which is preliminary data.</text>
</comment>
<dbReference type="SUPFAM" id="SSF50129">
    <property type="entry name" value="GroES-like"/>
    <property type="match status" value="1"/>
</dbReference>
<proteinExistence type="predicted"/>
<dbReference type="Proteomes" id="UP001287286">
    <property type="component" value="Unassembled WGS sequence"/>
</dbReference>
<accession>A0ABR0BJ82</accession>
<organism evidence="2 3">
    <name type="scientific">Purpureocillium lilacinum</name>
    <name type="common">Paecilomyces lilacinus</name>
    <dbReference type="NCBI Taxonomy" id="33203"/>
    <lineage>
        <taxon>Eukaryota</taxon>
        <taxon>Fungi</taxon>
        <taxon>Dikarya</taxon>
        <taxon>Ascomycota</taxon>
        <taxon>Pezizomycotina</taxon>
        <taxon>Sordariomycetes</taxon>
        <taxon>Hypocreomycetidae</taxon>
        <taxon>Hypocreales</taxon>
        <taxon>Ophiocordycipitaceae</taxon>
        <taxon>Purpureocillium</taxon>
    </lineage>
</organism>
<dbReference type="PANTHER" id="PTHR11695:SF294">
    <property type="entry name" value="RETICULON-4-INTERACTING PROTEIN 1, MITOCHONDRIAL"/>
    <property type="match status" value="1"/>
</dbReference>
<keyword evidence="3" id="KW-1185">Reference proteome</keyword>
<evidence type="ECO:0000313" key="3">
    <source>
        <dbReference type="Proteomes" id="UP001287286"/>
    </source>
</evidence>
<sequence>MTDNSIDMRTWQFASPGPVTSVLALTTAARPSDADLAASPPGSILVQVLAAGLNPADYKVAEAGMLARLLAPFPKTPGMDLCARVVAVHPGDSSSGGDVKPGDAVLGRLDPTKRAGSLAEYAILKPDEWAKLPEQAAKDPDTLRAAAGAPTTALTAYQTIHPYVKPGARVFINGGSGGTGTFGIQIAKLLGCSVTVTCSTAKAELCTSLGADALIDYTKTDVKAELARLGPVFDLAVDNVGVSPPYLHAASASFLKPAAPYVFVGGEVSLASTANMANALLRPAFLGGGKNKVVPYLTRNSHEDLAQIAGWIGEGKLRTVVDTEFKFEDVPKAYERVKKGSSAGKVIVLVHDAVVCELDRERIKDLTYADGTLKVCNTRRFVLRHLGQTNNKTSRGAEATHDDYQQWRWQSAFAADVALICWNLAITLRRHNAVSLSPLIPQLPWWFSFINPRPLQNRLPPFDSSLRSSLRRHLLASPPSKAQAWPMAPNLTFTSLVERARIILTRFSPRKHHHVPEPSSDSNAEPYEPVPCDYPIFPSPAPEQILEAPDTFFAAVQARKFAAPQGVFGDNSLFALDSTSGPSTTSPDPRDDNPSRLAALAGVTYLMEIERRRAEPESERPYERVPEWAAAAPALAELLVIPTEEGERLQCPDDERADPDFLAKNILLWTPHISFT</sequence>
<dbReference type="Pfam" id="PF13602">
    <property type="entry name" value="ADH_zinc_N_2"/>
    <property type="match status" value="1"/>
</dbReference>
<dbReference type="InterPro" id="IPR050700">
    <property type="entry name" value="YIM1/Zinc_Alcohol_DH_Fams"/>
</dbReference>
<dbReference type="PANTHER" id="PTHR11695">
    <property type="entry name" value="ALCOHOL DEHYDROGENASE RELATED"/>
    <property type="match status" value="1"/>
</dbReference>
<dbReference type="Gene3D" id="3.40.50.720">
    <property type="entry name" value="NAD(P)-binding Rossmann-like Domain"/>
    <property type="match status" value="1"/>
</dbReference>
<dbReference type="InterPro" id="IPR011032">
    <property type="entry name" value="GroES-like_sf"/>
</dbReference>
<gene>
    <name evidence="2" type="ORF">Purlil1_11701</name>
</gene>
<dbReference type="SMART" id="SM00829">
    <property type="entry name" value="PKS_ER"/>
    <property type="match status" value="1"/>
</dbReference>
<dbReference type="InterPro" id="IPR020843">
    <property type="entry name" value="ER"/>
</dbReference>
<protein>
    <recommendedName>
        <fullName evidence="1">Enoyl reductase (ER) domain-containing protein</fullName>
    </recommendedName>
</protein>
<dbReference type="Gene3D" id="3.90.180.10">
    <property type="entry name" value="Medium-chain alcohol dehydrogenases, catalytic domain"/>
    <property type="match status" value="1"/>
</dbReference>
<dbReference type="SUPFAM" id="SSF51735">
    <property type="entry name" value="NAD(P)-binding Rossmann-fold domains"/>
    <property type="match status" value="1"/>
</dbReference>